<evidence type="ECO:0000256" key="1">
    <source>
        <dbReference type="ARBA" id="ARBA00022741"/>
    </source>
</evidence>
<dbReference type="RefSeq" id="WP_109573507.1">
    <property type="nucleotide sequence ID" value="NZ_UHJL01000004.1"/>
</dbReference>
<dbReference type="EMBL" id="UHJL01000004">
    <property type="protein sequence ID" value="SUQ25862.1"/>
    <property type="molecule type" value="Genomic_DNA"/>
</dbReference>
<sequence length="488" mass="55731">MEFKRFEALIEMFPQVQIFSTEGEDLDRVITHFLNQRENVSTMSEAMQRKIQQALAPFFQQRFISLHDAEAPLVRNLLLDKKFFLQTDRYIDDMAWPLTDPEKLGEALNIADLAEGILDRKLLSLSNGELRRVLLARMWMEKPEWVYFNDLFGGLDPEYRAHLAGCVADLAKRPGLKVVVRLAREDELLPEIPAFVYADKTFTQYAGELPKAAATPKFKKAELKDYEIVDLRGGAHCHPEQTKCVEGSQKALDSSTSPNGSAQNDTDAEILFDLKHVNVRFGDTDVLKNLNWTVRKGEHWAVMGENGAGKSTLLGMLTADHPQIYNNDITLLGERPGHGLNIWDHKAKLGFFSPEMALQYREDLSLLDVLCTGFTPNLCRAENITWEEKAKAREWLTYLGFEDTSISIRKISPIDKRLVLMARAAIRPPKVLLLDEPTQGLKGEYREKLFHLLQLLSTETTIIMVSHYEEEWPPCMTHLLRMPKFSLN</sequence>
<keyword evidence="1" id="KW-0547">Nucleotide-binding</keyword>
<accession>A0A380S7M9</accession>
<dbReference type="PROSITE" id="PS50893">
    <property type="entry name" value="ABC_TRANSPORTER_2"/>
    <property type="match status" value="2"/>
</dbReference>
<feature type="domain" description="ABC transporter" evidence="3">
    <location>
        <begin position="4"/>
        <end position="231"/>
    </location>
</feature>
<dbReference type="Pfam" id="PF00005">
    <property type="entry name" value="ABC_tran"/>
    <property type="match status" value="1"/>
</dbReference>
<evidence type="ECO:0000259" key="3">
    <source>
        <dbReference type="PROSITE" id="PS50893"/>
    </source>
</evidence>
<dbReference type="PANTHER" id="PTHR43158">
    <property type="entry name" value="SKFA PEPTIDE EXPORT ATP-BINDING PROTEIN SKFE"/>
    <property type="match status" value="1"/>
</dbReference>
<proteinExistence type="predicted"/>
<dbReference type="PANTHER" id="PTHR43158:SF2">
    <property type="entry name" value="SKFA PEPTIDE EXPORT ATP-BINDING PROTEIN SKFE"/>
    <property type="match status" value="1"/>
</dbReference>
<evidence type="ECO:0000256" key="2">
    <source>
        <dbReference type="ARBA" id="ARBA00022840"/>
    </source>
</evidence>
<dbReference type="GO" id="GO:0016887">
    <property type="term" value="F:ATP hydrolysis activity"/>
    <property type="evidence" value="ECO:0007669"/>
    <property type="project" value="InterPro"/>
</dbReference>
<dbReference type="GO" id="GO:0005524">
    <property type="term" value="F:ATP binding"/>
    <property type="evidence" value="ECO:0007669"/>
    <property type="project" value="UniProtKB-KW"/>
</dbReference>
<gene>
    <name evidence="4" type="ORF">SAMN05661053_2657</name>
</gene>
<evidence type="ECO:0000313" key="5">
    <source>
        <dbReference type="Proteomes" id="UP000255423"/>
    </source>
</evidence>
<name>A0A380S7M9_FIBSU</name>
<dbReference type="SUPFAM" id="SSF52540">
    <property type="entry name" value="P-loop containing nucleoside triphosphate hydrolases"/>
    <property type="match status" value="2"/>
</dbReference>
<dbReference type="Proteomes" id="UP000255423">
    <property type="component" value="Unassembled WGS sequence"/>
</dbReference>
<keyword evidence="2 4" id="KW-0067">ATP-binding</keyword>
<dbReference type="InterPro" id="IPR003593">
    <property type="entry name" value="AAA+_ATPase"/>
</dbReference>
<dbReference type="SMART" id="SM00382">
    <property type="entry name" value="AAA"/>
    <property type="match status" value="1"/>
</dbReference>
<reference evidence="4 5" key="1">
    <citation type="submission" date="2017-08" db="EMBL/GenBank/DDBJ databases">
        <authorList>
            <person name="de Groot N.N."/>
        </authorList>
    </citation>
    <scope>NUCLEOTIDE SEQUENCE [LARGE SCALE GENOMIC DNA]</scope>
    <source>
        <strain evidence="4 5">HM2</strain>
    </source>
</reference>
<evidence type="ECO:0000313" key="4">
    <source>
        <dbReference type="EMBL" id="SUQ25862.1"/>
    </source>
</evidence>
<feature type="domain" description="ABC transporter" evidence="3">
    <location>
        <begin position="272"/>
        <end position="488"/>
    </location>
</feature>
<dbReference type="InterPro" id="IPR027417">
    <property type="entry name" value="P-loop_NTPase"/>
</dbReference>
<dbReference type="AlphaFoldDB" id="A0A380S7M9"/>
<dbReference type="InterPro" id="IPR003439">
    <property type="entry name" value="ABC_transporter-like_ATP-bd"/>
</dbReference>
<organism evidence="4 5">
    <name type="scientific">Fibrobacter succinogenes</name>
    <name type="common">Bacteroides succinogenes</name>
    <dbReference type="NCBI Taxonomy" id="833"/>
    <lineage>
        <taxon>Bacteria</taxon>
        <taxon>Pseudomonadati</taxon>
        <taxon>Fibrobacterota</taxon>
        <taxon>Fibrobacteria</taxon>
        <taxon>Fibrobacterales</taxon>
        <taxon>Fibrobacteraceae</taxon>
        <taxon>Fibrobacter</taxon>
    </lineage>
</organism>
<dbReference type="Gene3D" id="3.40.50.300">
    <property type="entry name" value="P-loop containing nucleotide triphosphate hydrolases"/>
    <property type="match status" value="2"/>
</dbReference>
<protein>
    <submittedName>
        <fullName evidence="4">Molybdate transport system ATP-binding protein</fullName>
    </submittedName>
</protein>